<keyword evidence="2" id="KW-1185">Reference proteome</keyword>
<dbReference type="AlphaFoldDB" id="A0A6G1JGT4"/>
<gene>
    <name evidence="1" type="ORF">K458DRAFT_126747</name>
</gene>
<proteinExistence type="predicted"/>
<organism evidence="1 2">
    <name type="scientific">Lentithecium fluviatile CBS 122367</name>
    <dbReference type="NCBI Taxonomy" id="1168545"/>
    <lineage>
        <taxon>Eukaryota</taxon>
        <taxon>Fungi</taxon>
        <taxon>Dikarya</taxon>
        <taxon>Ascomycota</taxon>
        <taxon>Pezizomycotina</taxon>
        <taxon>Dothideomycetes</taxon>
        <taxon>Pleosporomycetidae</taxon>
        <taxon>Pleosporales</taxon>
        <taxon>Massarineae</taxon>
        <taxon>Lentitheciaceae</taxon>
        <taxon>Lentithecium</taxon>
    </lineage>
</organism>
<sequence length="151" mass="16405">MLQLLLRLPGLNSAHGHFPEQRACACHVIPPHLLMRPAAHRRFCVCPPVVCLFGLQSTLLVEFHRSGPRRLSPSPLNCVRLRATSTSPGRTRPEAAPRALHSLALGETRLASLGLEQCQQHVGRERGVGTQTQTGVPARRRAFCLGVASSA</sequence>
<dbReference type="Proteomes" id="UP000799291">
    <property type="component" value="Unassembled WGS sequence"/>
</dbReference>
<reference evidence="1" key="1">
    <citation type="journal article" date="2020" name="Stud. Mycol.">
        <title>101 Dothideomycetes genomes: a test case for predicting lifestyles and emergence of pathogens.</title>
        <authorList>
            <person name="Haridas S."/>
            <person name="Albert R."/>
            <person name="Binder M."/>
            <person name="Bloem J."/>
            <person name="Labutti K."/>
            <person name="Salamov A."/>
            <person name="Andreopoulos B."/>
            <person name="Baker S."/>
            <person name="Barry K."/>
            <person name="Bills G."/>
            <person name="Bluhm B."/>
            <person name="Cannon C."/>
            <person name="Castanera R."/>
            <person name="Culley D."/>
            <person name="Daum C."/>
            <person name="Ezra D."/>
            <person name="Gonzalez J."/>
            <person name="Henrissat B."/>
            <person name="Kuo A."/>
            <person name="Liang C."/>
            <person name="Lipzen A."/>
            <person name="Lutzoni F."/>
            <person name="Magnuson J."/>
            <person name="Mondo S."/>
            <person name="Nolan M."/>
            <person name="Ohm R."/>
            <person name="Pangilinan J."/>
            <person name="Park H.-J."/>
            <person name="Ramirez L."/>
            <person name="Alfaro M."/>
            <person name="Sun H."/>
            <person name="Tritt A."/>
            <person name="Yoshinaga Y."/>
            <person name="Zwiers L.-H."/>
            <person name="Turgeon B."/>
            <person name="Goodwin S."/>
            <person name="Spatafora J."/>
            <person name="Crous P."/>
            <person name="Grigoriev I."/>
        </authorList>
    </citation>
    <scope>NUCLEOTIDE SEQUENCE</scope>
    <source>
        <strain evidence="1">CBS 122367</strain>
    </source>
</reference>
<dbReference type="EMBL" id="MU005572">
    <property type="protein sequence ID" value="KAF2689339.1"/>
    <property type="molecule type" value="Genomic_DNA"/>
</dbReference>
<name>A0A6G1JGT4_9PLEO</name>
<evidence type="ECO:0000313" key="1">
    <source>
        <dbReference type="EMBL" id="KAF2689339.1"/>
    </source>
</evidence>
<evidence type="ECO:0000313" key="2">
    <source>
        <dbReference type="Proteomes" id="UP000799291"/>
    </source>
</evidence>
<accession>A0A6G1JGT4</accession>
<protein>
    <submittedName>
        <fullName evidence="1">Uncharacterized protein</fullName>
    </submittedName>
</protein>